<dbReference type="AlphaFoldDB" id="A0A1Q2CAZ5"/>
<evidence type="ECO:0000313" key="1">
    <source>
        <dbReference type="EMBL" id="AQP40931.1"/>
    </source>
</evidence>
<dbReference type="EMBL" id="CP012098">
    <property type="protein sequence ID" value="AQP40931.1"/>
    <property type="molecule type" value="Genomic_DNA"/>
</dbReference>
<reference evidence="1 2" key="1">
    <citation type="journal article" date="2016" name="Sci. Rep.">
        <title>Accelerated dysbiosis of gut microbiota during aggravation of DSS-induced colitis by a butyrate-producing bacterium.</title>
        <authorList>
            <person name="Zhang Q."/>
            <person name="Wu Y."/>
            <person name="Wang J."/>
            <person name="Wu G."/>
            <person name="Long W."/>
            <person name="Xue Z."/>
            <person name="Wang L."/>
            <person name="Zhang X."/>
            <person name="Pang X."/>
            <person name="Zhao Y."/>
            <person name="Zhao L."/>
            <person name="Zhang C."/>
        </authorList>
    </citation>
    <scope>NUCLEOTIDE SEQUENCE [LARGE SCALE GENOMIC DNA]</scope>
    <source>
        <strain evidence="1 2">BPB5</strain>
    </source>
</reference>
<gene>
    <name evidence="1" type="ORF">DO83_08300</name>
</gene>
<accession>A0A1Q2CAZ5</accession>
<organism evidence="1 2">
    <name type="scientific">Anaerostipes hadrus</name>
    <dbReference type="NCBI Taxonomy" id="649756"/>
    <lineage>
        <taxon>Bacteria</taxon>
        <taxon>Bacillati</taxon>
        <taxon>Bacillota</taxon>
        <taxon>Clostridia</taxon>
        <taxon>Lachnospirales</taxon>
        <taxon>Lachnospiraceae</taxon>
        <taxon>Anaerostipes</taxon>
    </lineage>
</organism>
<protein>
    <submittedName>
        <fullName evidence="1">Uncharacterized protein</fullName>
    </submittedName>
</protein>
<evidence type="ECO:0000313" key="2">
    <source>
        <dbReference type="Proteomes" id="UP000188159"/>
    </source>
</evidence>
<sequence length="89" mass="10586">MQSLSYIYDENGWLQEIKGVLHSKGQTTEKVLRSYTYDTYGKVKEIKDYRNLLKDSDQVVQKVYTYDSFDRVKEMTYTDLETGKVMESY</sequence>
<dbReference type="Proteomes" id="UP000188159">
    <property type="component" value="Chromosome"/>
</dbReference>
<name>A0A1Q2CAZ5_ANAHA</name>
<dbReference type="Gene3D" id="2.180.10.10">
    <property type="entry name" value="RHS repeat-associated core"/>
    <property type="match status" value="1"/>
</dbReference>
<proteinExistence type="predicted"/>